<gene>
    <name evidence="1" type="ORF">CLEI1391_LOCUS4400</name>
</gene>
<protein>
    <submittedName>
        <fullName evidence="1">Uncharacterized protein</fullName>
    </submittedName>
</protein>
<reference evidence="1" key="1">
    <citation type="submission" date="2021-01" db="EMBL/GenBank/DDBJ databases">
        <authorList>
            <person name="Corre E."/>
            <person name="Pelletier E."/>
            <person name="Niang G."/>
            <person name="Scheremetjew M."/>
            <person name="Finn R."/>
            <person name="Kale V."/>
            <person name="Holt S."/>
            <person name="Cochrane G."/>
            <person name="Meng A."/>
            <person name="Brown T."/>
            <person name="Cohen L."/>
        </authorList>
    </citation>
    <scope>NUCLEOTIDE SEQUENCE</scope>
    <source>
        <strain evidence="1">SAG 11-49</strain>
    </source>
</reference>
<name>A0A7S0RA02_9CHLO</name>
<dbReference type="EMBL" id="HBFB01007786">
    <property type="protein sequence ID" value="CAD8670904.1"/>
    <property type="molecule type" value="Transcribed_RNA"/>
</dbReference>
<evidence type="ECO:0000313" key="1">
    <source>
        <dbReference type="EMBL" id="CAD8670904.1"/>
    </source>
</evidence>
<sequence>MMSGSCDNRSDALAIIAACVTQAEQATMAHSSLEAEAPISAATTIQWPAALISRRPAAFFQAPGEQPDASLADLSGDLPDDELHAARMGALMQQLSQLPVFSNMTQSKPPPFPMYS</sequence>
<organism evidence="1">
    <name type="scientific">Chlamydomonas leiostraca</name>
    <dbReference type="NCBI Taxonomy" id="1034604"/>
    <lineage>
        <taxon>Eukaryota</taxon>
        <taxon>Viridiplantae</taxon>
        <taxon>Chlorophyta</taxon>
        <taxon>core chlorophytes</taxon>
        <taxon>Chlorophyceae</taxon>
        <taxon>CS clade</taxon>
        <taxon>Chlamydomonadales</taxon>
        <taxon>Chlamydomonadaceae</taxon>
        <taxon>Chlamydomonas</taxon>
    </lineage>
</organism>
<dbReference type="AlphaFoldDB" id="A0A7S0RA02"/>
<accession>A0A7S0RA02</accession>
<proteinExistence type="predicted"/>